<keyword evidence="3" id="KW-0808">Transferase</keyword>
<dbReference type="AlphaFoldDB" id="A0A7Y4L631"/>
<dbReference type="GO" id="GO:0016758">
    <property type="term" value="F:hexosyltransferase activity"/>
    <property type="evidence" value="ECO:0007669"/>
    <property type="project" value="UniProtKB-ARBA"/>
</dbReference>
<feature type="domain" description="Glycosyltransferase 2-like" evidence="1">
    <location>
        <begin position="24"/>
        <end position="186"/>
    </location>
</feature>
<dbReference type="EMBL" id="JABJRC010000010">
    <property type="protein sequence ID" value="NOL45044.1"/>
    <property type="molecule type" value="Genomic_DNA"/>
</dbReference>
<keyword evidence="4" id="KW-1185">Reference proteome</keyword>
<evidence type="ECO:0000313" key="4">
    <source>
        <dbReference type="Proteomes" id="UP000534306"/>
    </source>
</evidence>
<proteinExistence type="predicted"/>
<dbReference type="Proteomes" id="UP000534306">
    <property type="component" value="Unassembled WGS sequence"/>
</dbReference>
<name>A0A7Y4L631_9ACTN</name>
<dbReference type="Gene3D" id="3.90.550.10">
    <property type="entry name" value="Spore Coat Polysaccharide Biosynthesis Protein SpsA, Chain A"/>
    <property type="match status" value="1"/>
</dbReference>
<dbReference type="InterPro" id="IPR029044">
    <property type="entry name" value="Nucleotide-diphossugar_trans"/>
</dbReference>
<dbReference type="Pfam" id="PF00535">
    <property type="entry name" value="Glycos_transf_2"/>
    <property type="match status" value="1"/>
</dbReference>
<accession>A0A7Y4L631</accession>
<organism evidence="3 4">
    <name type="scientific">Kribbella sandramycini</name>
    <dbReference type="NCBI Taxonomy" id="60450"/>
    <lineage>
        <taxon>Bacteria</taxon>
        <taxon>Bacillati</taxon>
        <taxon>Actinomycetota</taxon>
        <taxon>Actinomycetes</taxon>
        <taxon>Propionibacteriales</taxon>
        <taxon>Kribbellaceae</taxon>
        <taxon>Kribbella</taxon>
    </lineage>
</organism>
<dbReference type="PANTHER" id="PTHR22916:SF3">
    <property type="entry name" value="UDP-GLCNAC:BETAGAL BETA-1,3-N-ACETYLGLUCOSAMINYLTRANSFERASE-LIKE PROTEIN 1"/>
    <property type="match status" value="1"/>
</dbReference>
<dbReference type="InterPro" id="IPR001173">
    <property type="entry name" value="Glyco_trans_2-like"/>
</dbReference>
<sequence>MHAPDHRYRSSYISRRPPVTPRLSVVVPFYNVGEYIGDCLDSIARQTWTDFEAILVDDGSPDDSAVIAKEFCIQDSRFRIVQQDNAGLGPARNTGVRHASGEYLTFVDSDDLVTRHGFEKLIRSLDRTGSDFAGGNARRFNNSSGVRPSWLHRQPFMRDRFATHVTEVTDLVLDRMVWNKVYRRSFWEERGYEFPAIRYEDYPVTLQAHLDAVTVDTIAAPVYYWRERESGESITQQKFQLGNLRDRVISAGMVMDLAEKALPAVRSRLHAHFTQIDLLTLMMAFGAVPAGEEEQLVELASELLTRLDPAALQRAHRYDRIQHAALRAGDVDLLRRLAIFREDGGLRGGARVLPRRRKVYDFNYPGLLEGVVPQDLYRVAEQDLTLATSVRSVTWADGKLSVQGTAEVRHLQTCTSSSLRIDLVIAGVPYPLQVRRFDATDLHGENSRVGFEVVLDEELLGRCTAGPAHFDVRMKLGRLRRQDKLRGQGPGSPGWPPGAWLGESWIQPGPGKDGCFAIRRLHDPSRLTAIEHTPDALVLHGRSSFDEPSLFVTRPVAGGEEKVPIKVDGRDFTAWLPIRPILDETNPDDPFSQRTTRAFRLRGPAGEEKLLLWTAGDRAISHAERGRVITMTRSTGGYVNLHESPIRFAATSVVAAGNKLVARGPDWGDVTFAWRRFLPESDDHIDVPCRRSFSDDGWSAAADLDALTAVGDRVSERRVSVDPLASLADWILFAIAPDGSAHAVQCEPFLCSRLPLVVESSAHTLAVRPHAGTLHAEVR</sequence>
<protein>
    <submittedName>
        <fullName evidence="2">CDP-glycerol glycerophosphotransferase</fullName>
        <ecNumber evidence="2">2.7.8.12</ecNumber>
    </submittedName>
    <submittedName>
        <fullName evidence="3">Glycosyltransferase family 2 protein</fullName>
    </submittedName>
</protein>
<dbReference type="RefSeq" id="WP_171678288.1">
    <property type="nucleotide sequence ID" value="NZ_BAAAGT010000001.1"/>
</dbReference>
<dbReference type="Proteomes" id="UP000553957">
    <property type="component" value="Unassembled WGS sequence"/>
</dbReference>
<reference evidence="3 4" key="1">
    <citation type="submission" date="2020-05" db="EMBL/GenBank/DDBJ databases">
        <title>Genome sequence of Kribbella sandramycini ATCC 39419.</title>
        <authorList>
            <person name="Maclea K.S."/>
            <person name="Fair J.L."/>
        </authorList>
    </citation>
    <scope>NUCLEOTIDE SEQUENCE [LARGE SCALE GENOMIC DNA]</scope>
    <source>
        <strain evidence="3 4">ATCC 39419</strain>
    </source>
</reference>
<reference evidence="2 5" key="2">
    <citation type="submission" date="2020-08" db="EMBL/GenBank/DDBJ databases">
        <title>Sequencing the genomes of 1000 actinobacteria strains.</title>
        <authorList>
            <person name="Klenk H.-P."/>
        </authorList>
    </citation>
    <scope>NUCLEOTIDE SEQUENCE [LARGE SCALE GENOMIC DNA]</scope>
    <source>
        <strain evidence="2 5">DSM 15626</strain>
    </source>
</reference>
<evidence type="ECO:0000313" key="2">
    <source>
        <dbReference type="EMBL" id="MBB6566043.1"/>
    </source>
</evidence>
<evidence type="ECO:0000313" key="5">
    <source>
        <dbReference type="Proteomes" id="UP000553957"/>
    </source>
</evidence>
<comment type="caution">
    <text evidence="3">The sequence shown here is derived from an EMBL/GenBank/DDBJ whole genome shotgun (WGS) entry which is preliminary data.</text>
</comment>
<dbReference type="PANTHER" id="PTHR22916">
    <property type="entry name" value="GLYCOSYLTRANSFERASE"/>
    <property type="match status" value="1"/>
</dbReference>
<dbReference type="EC" id="2.7.8.12" evidence="2"/>
<dbReference type="GO" id="GO:0047355">
    <property type="term" value="F:CDP-glycerol glycerophosphotransferase activity"/>
    <property type="evidence" value="ECO:0007669"/>
    <property type="project" value="UniProtKB-EC"/>
</dbReference>
<dbReference type="CDD" id="cd00761">
    <property type="entry name" value="Glyco_tranf_GTA_type"/>
    <property type="match status" value="1"/>
</dbReference>
<dbReference type="EMBL" id="JACHKF010000001">
    <property type="protein sequence ID" value="MBB6566043.1"/>
    <property type="molecule type" value="Genomic_DNA"/>
</dbReference>
<gene>
    <name evidence="2" type="ORF">HNR71_001680</name>
    <name evidence="3" type="ORF">HPO96_32830</name>
</gene>
<evidence type="ECO:0000313" key="3">
    <source>
        <dbReference type="EMBL" id="NOL45044.1"/>
    </source>
</evidence>
<evidence type="ECO:0000259" key="1">
    <source>
        <dbReference type="Pfam" id="PF00535"/>
    </source>
</evidence>
<dbReference type="SUPFAM" id="SSF53448">
    <property type="entry name" value="Nucleotide-diphospho-sugar transferases"/>
    <property type="match status" value="1"/>
</dbReference>